<dbReference type="RefSeq" id="WP_093148415.1">
    <property type="nucleotide sequence ID" value="NZ_FNEK01000002.1"/>
</dbReference>
<dbReference type="AlphaFoldDB" id="A0A1G8K5G1"/>
<dbReference type="Proteomes" id="UP000199382">
    <property type="component" value="Unassembled WGS sequence"/>
</dbReference>
<name>A0A1G8K5G1_9RHOB</name>
<dbReference type="PIRSF" id="PIRSF029288">
    <property type="entry name" value="SciE_ImpE"/>
    <property type="match status" value="1"/>
</dbReference>
<gene>
    <name evidence="1" type="ORF">SAMN04488026_1002153</name>
</gene>
<dbReference type="STRING" id="571298.SAMN04488026_1002153"/>
<keyword evidence="2" id="KW-1185">Reference proteome</keyword>
<dbReference type="Pfam" id="PF07024">
    <property type="entry name" value="ImpE"/>
    <property type="match status" value="1"/>
</dbReference>
<sequence>MQSRAHELLLANDLNGALEELQDAVRAKPADPKLRVFLFQLLCVLGDWKRAINQLKLSATMDEDALEMAQAYREVIRCEVFREKVFVGEREPLVFGEPNSWIALLMEALKLLAAGKAEQAAELRAQAFEAAPAIAGEVNGKAFEWIADADMRLGPVLEAVVNGRYFWMPFAAIHEMHVDEPTDLRDAVWTGARITLRNGGEVTAFIPTRYPGTTEAGDGAEMLARMTTWSDAGAETFIGRGQRLLATDSEDVALMDLRNLRFEDSEEASEPPSGG</sequence>
<dbReference type="InterPro" id="IPR009211">
    <property type="entry name" value="TagJ"/>
</dbReference>
<organism evidence="1 2">
    <name type="scientific">Aliiruegeria lutimaris</name>
    <dbReference type="NCBI Taxonomy" id="571298"/>
    <lineage>
        <taxon>Bacteria</taxon>
        <taxon>Pseudomonadati</taxon>
        <taxon>Pseudomonadota</taxon>
        <taxon>Alphaproteobacteria</taxon>
        <taxon>Rhodobacterales</taxon>
        <taxon>Roseobacteraceae</taxon>
        <taxon>Aliiruegeria</taxon>
    </lineage>
</organism>
<dbReference type="EMBL" id="FNEK01000002">
    <property type="protein sequence ID" value="SDI38661.1"/>
    <property type="molecule type" value="Genomic_DNA"/>
</dbReference>
<accession>A0A1G8K5G1</accession>
<dbReference type="Gene3D" id="1.25.40.10">
    <property type="entry name" value="Tetratricopeptide repeat domain"/>
    <property type="match status" value="1"/>
</dbReference>
<reference evidence="1 2" key="1">
    <citation type="submission" date="2016-10" db="EMBL/GenBank/DDBJ databases">
        <authorList>
            <person name="de Groot N.N."/>
        </authorList>
    </citation>
    <scope>NUCLEOTIDE SEQUENCE [LARGE SCALE GENOMIC DNA]</scope>
    <source>
        <strain evidence="1 2">DSM 25294</strain>
    </source>
</reference>
<evidence type="ECO:0000313" key="1">
    <source>
        <dbReference type="EMBL" id="SDI38661.1"/>
    </source>
</evidence>
<evidence type="ECO:0000313" key="2">
    <source>
        <dbReference type="Proteomes" id="UP000199382"/>
    </source>
</evidence>
<protein>
    <submittedName>
        <fullName evidence="1">Type VI secretion system protein ImpE</fullName>
    </submittedName>
</protein>
<dbReference type="SUPFAM" id="SSF144059">
    <property type="entry name" value="ImpE-like"/>
    <property type="match status" value="1"/>
</dbReference>
<dbReference type="OrthoDB" id="5416084at2"/>
<proteinExistence type="predicted"/>
<dbReference type="InterPro" id="IPR011990">
    <property type="entry name" value="TPR-like_helical_dom_sf"/>
</dbReference>